<feature type="transmembrane region" description="Helical" evidence="5">
    <location>
        <begin position="146"/>
        <end position="166"/>
    </location>
</feature>
<feature type="transmembrane region" description="Helical" evidence="5">
    <location>
        <begin position="212"/>
        <end position="232"/>
    </location>
</feature>
<evidence type="ECO:0000256" key="1">
    <source>
        <dbReference type="ARBA" id="ARBA00004141"/>
    </source>
</evidence>
<dbReference type="PANTHER" id="PTHR20855:SF3">
    <property type="entry name" value="LD03007P"/>
    <property type="match status" value="1"/>
</dbReference>
<dbReference type="Proteomes" id="UP001555826">
    <property type="component" value="Unassembled WGS sequence"/>
</dbReference>
<evidence type="ECO:0000256" key="2">
    <source>
        <dbReference type="ARBA" id="ARBA00022692"/>
    </source>
</evidence>
<protein>
    <submittedName>
        <fullName evidence="6">Hemolysin III family protein</fullName>
    </submittedName>
</protein>
<evidence type="ECO:0000256" key="3">
    <source>
        <dbReference type="ARBA" id="ARBA00022989"/>
    </source>
</evidence>
<evidence type="ECO:0000256" key="4">
    <source>
        <dbReference type="ARBA" id="ARBA00023136"/>
    </source>
</evidence>
<dbReference type="PANTHER" id="PTHR20855">
    <property type="entry name" value="ADIPOR/PROGESTIN RECEPTOR-RELATED"/>
    <property type="match status" value="1"/>
</dbReference>
<keyword evidence="2 5" id="KW-0812">Transmembrane</keyword>
<name>A0ABV3PB27_9ACTN</name>
<feature type="transmembrane region" description="Helical" evidence="5">
    <location>
        <begin position="121"/>
        <end position="140"/>
    </location>
</feature>
<dbReference type="EMBL" id="JBFNQN010000014">
    <property type="protein sequence ID" value="MEW9266825.1"/>
    <property type="molecule type" value="Genomic_DNA"/>
</dbReference>
<comment type="subcellular location">
    <subcellularLocation>
        <location evidence="1">Membrane</location>
        <topology evidence="1">Multi-pass membrane protein</topology>
    </subcellularLocation>
</comment>
<dbReference type="InterPro" id="IPR004254">
    <property type="entry name" value="AdipoR/HlyIII-related"/>
</dbReference>
<feature type="transmembrane region" description="Helical" evidence="5">
    <location>
        <begin position="173"/>
        <end position="192"/>
    </location>
</feature>
<comment type="caution">
    <text evidence="6">The sequence shown here is derived from an EMBL/GenBank/DDBJ whole genome shotgun (WGS) entry which is preliminary data.</text>
</comment>
<evidence type="ECO:0000313" key="6">
    <source>
        <dbReference type="EMBL" id="MEW9266825.1"/>
    </source>
</evidence>
<accession>A0ABV3PB27</accession>
<keyword evidence="4 5" id="KW-0472">Membrane</keyword>
<reference evidence="6 7" key="1">
    <citation type="submission" date="2024-07" db="EMBL/GenBank/DDBJ databases">
        <authorList>
            <person name="Thanompreechachai J."/>
            <person name="Duangmal K."/>
        </authorList>
    </citation>
    <scope>NUCLEOTIDE SEQUENCE [LARGE SCALE GENOMIC DNA]</scope>
    <source>
        <strain evidence="6 7">KCTC 19886</strain>
    </source>
</reference>
<feature type="transmembrane region" description="Helical" evidence="5">
    <location>
        <begin position="97"/>
        <end position="114"/>
    </location>
</feature>
<keyword evidence="3 5" id="KW-1133">Transmembrane helix</keyword>
<dbReference type="RefSeq" id="WP_367639964.1">
    <property type="nucleotide sequence ID" value="NZ_JBFNQN010000014.1"/>
</dbReference>
<evidence type="ECO:0000313" key="7">
    <source>
        <dbReference type="Proteomes" id="UP001555826"/>
    </source>
</evidence>
<evidence type="ECO:0000256" key="5">
    <source>
        <dbReference type="SAM" id="Phobius"/>
    </source>
</evidence>
<organism evidence="6 7">
    <name type="scientific">Kineococcus endophyticus</name>
    <dbReference type="NCBI Taxonomy" id="1181883"/>
    <lineage>
        <taxon>Bacteria</taxon>
        <taxon>Bacillati</taxon>
        <taxon>Actinomycetota</taxon>
        <taxon>Actinomycetes</taxon>
        <taxon>Kineosporiales</taxon>
        <taxon>Kineosporiaceae</taxon>
        <taxon>Kineococcus</taxon>
    </lineage>
</organism>
<sequence length="233" mass="24370">MTAEHPHDASRSLAPSLADAGAHLKPKLRGWLHAGTFPAALAAGAVLVALSPTTATRIAAVVFAVTAAALFGTSALYHRGTWTPSQAAVLRRLDHSNIFLIIAGTYTPLAVTTLPGDRARFLLTLVWAGALAGVAFRVFWIGAPRWLYTPVYVALGWVAVGYLPAFARGGGTAVAVLVAAGGLAYSLGAVAYGTKRPNPSPRWFGFHEVFHAFTVLGFAAHVAAVLVATVHLR</sequence>
<feature type="transmembrane region" description="Helical" evidence="5">
    <location>
        <begin position="31"/>
        <end position="51"/>
    </location>
</feature>
<proteinExistence type="predicted"/>
<feature type="transmembrane region" description="Helical" evidence="5">
    <location>
        <begin position="58"/>
        <end position="77"/>
    </location>
</feature>
<dbReference type="Pfam" id="PF03006">
    <property type="entry name" value="HlyIII"/>
    <property type="match status" value="1"/>
</dbReference>
<keyword evidence="7" id="KW-1185">Reference proteome</keyword>
<gene>
    <name evidence="6" type="ORF">AB1207_18910</name>
</gene>